<evidence type="ECO:0000256" key="2">
    <source>
        <dbReference type="ARBA" id="ARBA00022729"/>
    </source>
</evidence>
<dbReference type="PANTHER" id="PTHR23301:SF0">
    <property type="entry name" value="CHITIN-BINDING TYPE-2 DOMAIN-CONTAINING PROTEIN-RELATED"/>
    <property type="match status" value="1"/>
</dbReference>
<dbReference type="PANTHER" id="PTHR23301">
    <property type="entry name" value="CHITIN BINDING PERITROPHIN-A"/>
    <property type="match status" value="1"/>
</dbReference>
<feature type="domain" description="Chitin-binding type-2" evidence="7">
    <location>
        <begin position="347"/>
        <end position="399"/>
    </location>
</feature>
<feature type="domain" description="Chitin-binding type-2" evidence="7">
    <location>
        <begin position="289"/>
        <end position="346"/>
    </location>
</feature>
<dbReference type="Pfam" id="PF01607">
    <property type="entry name" value="CBM_14"/>
    <property type="match status" value="7"/>
</dbReference>
<feature type="domain" description="Chitin-binding type-2" evidence="7">
    <location>
        <begin position="22"/>
        <end position="79"/>
    </location>
</feature>
<evidence type="ECO:0000256" key="1">
    <source>
        <dbReference type="ARBA" id="ARBA00022669"/>
    </source>
</evidence>
<dbReference type="SMART" id="SM00494">
    <property type="entry name" value="ChtBD2"/>
    <property type="match status" value="7"/>
</dbReference>
<reference evidence="8" key="2">
    <citation type="submission" date="2020-05" db="UniProtKB">
        <authorList>
            <consortium name="EnsemblMetazoa"/>
        </authorList>
    </citation>
    <scope>IDENTIFICATION</scope>
    <source>
        <strain evidence="8">MINIMUS1</strain>
    </source>
</reference>
<dbReference type="AlphaFoldDB" id="A0A182W3W3"/>
<protein>
    <recommendedName>
        <fullName evidence="7">Chitin-binding type-2 domain-containing protein</fullName>
    </recommendedName>
</protein>
<feature type="domain" description="Chitin-binding type-2" evidence="7">
    <location>
        <begin position="80"/>
        <end position="134"/>
    </location>
</feature>
<keyword evidence="5" id="KW-0325">Glycoprotein</keyword>
<evidence type="ECO:0000256" key="6">
    <source>
        <dbReference type="SAM" id="SignalP"/>
    </source>
</evidence>
<dbReference type="InterPro" id="IPR002557">
    <property type="entry name" value="Chitin-bd_dom"/>
</dbReference>
<sequence length="460" mass="50677">MNRLWLTAVLVIVLVFRGVVSNNRCVGVPDGVFINDFTACNAFYTCFRGEAFPGTCVEPFYFNEEQQLCDHPWQVKCLICPETEDLVPSFVPIEGECTYYALCIQGIGTLRECAKGLEFNAAEGFCDLPENAQCETGLCPSNVNPSVPTSVPHPSDCSKFYICLYNEATEQQCAPTLLFNPETRFCDLEENVECQEGVPSPTACPPTGIHLIGNPADCVSFFVCLNGEKSDEATNCAPELIFDITDSVCRPPNAESRCANGEDPLPPVLPGLFVYTLMFTFVMAANAQRNPCLGVPDGMFVNDFTSCESYFLCLGGVSTQAQCPPGFYFNEAQQLCDFPQNVFCHVCNQQIGVQLSPHPTNCDQFITCSNGISFVGNCKSGETFDVALQACKSEIRVDCERLRCPEIDNPNVVVFIPGFQSCDEYFLCQAGTPIQRFCAPGLHWNRVVERCDFPELAQCP</sequence>
<keyword evidence="1" id="KW-0147">Chitin-binding</keyword>
<evidence type="ECO:0000256" key="5">
    <source>
        <dbReference type="ARBA" id="ARBA00023180"/>
    </source>
</evidence>
<feature type="chain" id="PRO_5008140679" description="Chitin-binding type-2 domain-containing protein" evidence="6">
    <location>
        <begin position="22"/>
        <end position="460"/>
    </location>
</feature>
<dbReference type="Gene3D" id="2.170.140.10">
    <property type="entry name" value="Chitin binding domain"/>
    <property type="match status" value="7"/>
</dbReference>
<dbReference type="VEuPathDB" id="VectorBase:AMIN005024"/>
<feature type="domain" description="Chitin-binding type-2" evidence="7">
    <location>
        <begin position="201"/>
        <end position="260"/>
    </location>
</feature>
<feature type="domain" description="Chitin-binding type-2" evidence="7">
    <location>
        <begin position="136"/>
        <end position="196"/>
    </location>
</feature>
<keyword evidence="9" id="KW-1185">Reference proteome</keyword>
<evidence type="ECO:0000259" key="7">
    <source>
        <dbReference type="PROSITE" id="PS50940"/>
    </source>
</evidence>
<evidence type="ECO:0000256" key="3">
    <source>
        <dbReference type="ARBA" id="ARBA00022737"/>
    </source>
</evidence>
<evidence type="ECO:0000313" key="9">
    <source>
        <dbReference type="Proteomes" id="UP000075920"/>
    </source>
</evidence>
<keyword evidence="4" id="KW-1015">Disulfide bond</keyword>
<dbReference type="GO" id="GO:0008061">
    <property type="term" value="F:chitin binding"/>
    <property type="evidence" value="ECO:0007669"/>
    <property type="project" value="UniProtKB-KW"/>
</dbReference>
<organism evidence="8 9">
    <name type="scientific">Anopheles minimus</name>
    <dbReference type="NCBI Taxonomy" id="112268"/>
    <lineage>
        <taxon>Eukaryota</taxon>
        <taxon>Metazoa</taxon>
        <taxon>Ecdysozoa</taxon>
        <taxon>Arthropoda</taxon>
        <taxon>Hexapoda</taxon>
        <taxon>Insecta</taxon>
        <taxon>Pterygota</taxon>
        <taxon>Neoptera</taxon>
        <taxon>Endopterygota</taxon>
        <taxon>Diptera</taxon>
        <taxon>Nematocera</taxon>
        <taxon>Culicoidea</taxon>
        <taxon>Culicidae</taxon>
        <taxon>Anophelinae</taxon>
        <taxon>Anopheles</taxon>
    </lineage>
</organism>
<evidence type="ECO:0000313" key="8">
    <source>
        <dbReference type="EnsemblMetazoa" id="AMIN005024-PA"/>
    </source>
</evidence>
<dbReference type="InterPro" id="IPR051940">
    <property type="entry name" value="Chitin_bind-dev_reg"/>
</dbReference>
<dbReference type="InterPro" id="IPR036508">
    <property type="entry name" value="Chitin-bd_dom_sf"/>
</dbReference>
<evidence type="ECO:0000256" key="4">
    <source>
        <dbReference type="ARBA" id="ARBA00023157"/>
    </source>
</evidence>
<dbReference type="GO" id="GO:0005576">
    <property type="term" value="C:extracellular region"/>
    <property type="evidence" value="ECO:0007669"/>
    <property type="project" value="InterPro"/>
</dbReference>
<dbReference type="EnsemblMetazoa" id="AMIN005024-RA">
    <property type="protein sequence ID" value="AMIN005024-PA"/>
    <property type="gene ID" value="AMIN005024"/>
</dbReference>
<dbReference type="SUPFAM" id="SSF57625">
    <property type="entry name" value="Invertebrate chitin-binding proteins"/>
    <property type="match status" value="7"/>
</dbReference>
<dbReference type="PROSITE" id="PS50940">
    <property type="entry name" value="CHIT_BIND_II"/>
    <property type="match status" value="7"/>
</dbReference>
<proteinExistence type="predicted"/>
<feature type="domain" description="Chitin-binding type-2" evidence="7">
    <location>
        <begin position="401"/>
        <end position="460"/>
    </location>
</feature>
<keyword evidence="2 6" id="KW-0732">Signal</keyword>
<accession>A0A182W3W3</accession>
<name>A0A182W3W3_9DIPT</name>
<reference evidence="9" key="1">
    <citation type="submission" date="2013-03" db="EMBL/GenBank/DDBJ databases">
        <title>The Genome Sequence of Anopheles minimus MINIMUS1.</title>
        <authorList>
            <consortium name="The Broad Institute Genomics Platform"/>
            <person name="Neafsey D.E."/>
            <person name="Walton C."/>
            <person name="Walker B."/>
            <person name="Young S.K."/>
            <person name="Zeng Q."/>
            <person name="Gargeya S."/>
            <person name="Fitzgerald M."/>
            <person name="Haas B."/>
            <person name="Abouelleil A."/>
            <person name="Allen A.W."/>
            <person name="Alvarado L."/>
            <person name="Arachchi H.M."/>
            <person name="Berlin A.M."/>
            <person name="Chapman S.B."/>
            <person name="Gainer-Dewar J."/>
            <person name="Goldberg J."/>
            <person name="Griggs A."/>
            <person name="Gujja S."/>
            <person name="Hansen M."/>
            <person name="Howarth C."/>
            <person name="Imamovic A."/>
            <person name="Ireland A."/>
            <person name="Larimer J."/>
            <person name="McCowan C."/>
            <person name="Murphy C."/>
            <person name="Pearson M."/>
            <person name="Poon T.W."/>
            <person name="Priest M."/>
            <person name="Roberts A."/>
            <person name="Saif S."/>
            <person name="Shea T."/>
            <person name="Sisk P."/>
            <person name="Sykes S."/>
            <person name="Wortman J."/>
            <person name="Nusbaum C."/>
            <person name="Birren B."/>
        </authorList>
    </citation>
    <scope>NUCLEOTIDE SEQUENCE [LARGE SCALE GENOMIC DNA]</scope>
    <source>
        <strain evidence="9">MINIMUS1</strain>
    </source>
</reference>
<keyword evidence="3" id="KW-0677">Repeat</keyword>
<dbReference type="Proteomes" id="UP000075920">
    <property type="component" value="Unassembled WGS sequence"/>
</dbReference>
<feature type="signal peptide" evidence="6">
    <location>
        <begin position="1"/>
        <end position="21"/>
    </location>
</feature>